<sequence>MWTYPEIDPVLISIGPLAIRWYALSYLVGFAVVWWVLKQRIAATRKDWTSEALSDLLFIYGVLGVILGGRIGYMLFYGTDLLLADPLLILQPWKGGMSFHGGLMGVIVAAWIYARRHDRSFFEVIDLVAPAIPLALGCGRLGNFINAELPGRVSDVPWALIYPGEIVARHPSSLYQFVLEGPVLFIALWLFSQRIRPPMVVSGAFLAGYGGLRFLTEFFREPDAHLQFVALGWVTMGQVLSLPMVLLGVGLMASGYRNSVWEPGGEAAGVDSRKHPSPKKRKSKKQSR</sequence>
<feature type="transmembrane region" description="Helical" evidence="7">
    <location>
        <begin position="97"/>
        <end position="114"/>
    </location>
</feature>
<evidence type="ECO:0000256" key="6">
    <source>
        <dbReference type="ARBA" id="ARBA00023136"/>
    </source>
</evidence>
<feature type="binding site" evidence="7">
    <location>
        <position position="140"/>
    </location>
    <ligand>
        <name>a 1,2-diacyl-sn-glycero-3-phospho-(1'-sn-glycerol)</name>
        <dbReference type="ChEBI" id="CHEBI:64716"/>
    </ligand>
</feature>
<keyword evidence="9" id="KW-0449">Lipoprotein</keyword>
<dbReference type="GO" id="GO:0042158">
    <property type="term" value="P:lipoprotein biosynthetic process"/>
    <property type="evidence" value="ECO:0007669"/>
    <property type="project" value="UniProtKB-UniRule"/>
</dbReference>
<proteinExistence type="inferred from homology"/>
<dbReference type="Proteomes" id="UP000219327">
    <property type="component" value="Unassembled WGS sequence"/>
</dbReference>
<evidence type="ECO:0000256" key="1">
    <source>
        <dbReference type="ARBA" id="ARBA00007150"/>
    </source>
</evidence>
<dbReference type="HAMAP" id="MF_01147">
    <property type="entry name" value="Lgt"/>
    <property type="match status" value="1"/>
</dbReference>
<feature type="compositionally biased region" description="Basic residues" evidence="8">
    <location>
        <begin position="275"/>
        <end position="288"/>
    </location>
</feature>
<evidence type="ECO:0000256" key="7">
    <source>
        <dbReference type="HAMAP-Rule" id="MF_01147"/>
    </source>
</evidence>
<keyword evidence="4 7" id="KW-0812">Transmembrane</keyword>
<organism evidence="9 10">
    <name type="scientific">OM182 bacterium MED-G24</name>
    <dbReference type="NCBI Taxonomy" id="1986255"/>
    <lineage>
        <taxon>Bacteria</taxon>
        <taxon>Pseudomonadati</taxon>
        <taxon>Pseudomonadota</taxon>
        <taxon>Gammaproteobacteria</taxon>
        <taxon>OMG group</taxon>
        <taxon>OM182 clade</taxon>
    </lineage>
</organism>
<dbReference type="AlphaFoldDB" id="A0A2A5X0X6"/>
<keyword evidence="2 7" id="KW-1003">Cell membrane</keyword>
<dbReference type="PANTHER" id="PTHR30589:SF0">
    <property type="entry name" value="PHOSPHATIDYLGLYCEROL--PROLIPOPROTEIN DIACYLGLYCERYL TRANSFERASE"/>
    <property type="match status" value="1"/>
</dbReference>
<comment type="similarity">
    <text evidence="1 7">Belongs to the Lgt family.</text>
</comment>
<comment type="catalytic activity">
    <reaction evidence="7">
        <text>L-cysteinyl-[prolipoprotein] + a 1,2-diacyl-sn-glycero-3-phospho-(1'-sn-glycerol) = an S-1,2-diacyl-sn-glyceryl-L-cysteinyl-[prolipoprotein] + sn-glycerol 1-phosphate + H(+)</text>
        <dbReference type="Rhea" id="RHEA:56712"/>
        <dbReference type="Rhea" id="RHEA-COMP:14679"/>
        <dbReference type="Rhea" id="RHEA-COMP:14680"/>
        <dbReference type="ChEBI" id="CHEBI:15378"/>
        <dbReference type="ChEBI" id="CHEBI:29950"/>
        <dbReference type="ChEBI" id="CHEBI:57685"/>
        <dbReference type="ChEBI" id="CHEBI:64716"/>
        <dbReference type="ChEBI" id="CHEBI:140658"/>
        <dbReference type="EC" id="2.5.1.145"/>
    </reaction>
</comment>
<accession>A0A2A5X0X6</accession>
<protein>
    <recommendedName>
        <fullName evidence="7">Phosphatidylglycerol--prolipoprotein diacylglyceryl transferase</fullName>
        <ecNumber evidence="7">2.5.1.145</ecNumber>
    </recommendedName>
</protein>
<gene>
    <name evidence="7" type="primary">lgt</name>
    <name evidence="9" type="ORF">CNE99_00420</name>
</gene>
<dbReference type="InterPro" id="IPR001640">
    <property type="entry name" value="Lgt"/>
</dbReference>
<dbReference type="Pfam" id="PF01790">
    <property type="entry name" value="LGT"/>
    <property type="match status" value="1"/>
</dbReference>
<feature type="transmembrane region" description="Helical" evidence="7">
    <location>
        <begin position="228"/>
        <end position="253"/>
    </location>
</feature>
<feature type="transmembrane region" description="Helical" evidence="7">
    <location>
        <begin position="19"/>
        <end position="37"/>
    </location>
</feature>
<comment type="pathway">
    <text evidence="7">Protein modification; lipoprotein biosynthesis (diacylglyceryl transfer).</text>
</comment>
<evidence type="ECO:0000256" key="8">
    <source>
        <dbReference type="SAM" id="MobiDB-lite"/>
    </source>
</evidence>
<comment type="caution">
    <text evidence="9">The sequence shown here is derived from an EMBL/GenBank/DDBJ whole genome shotgun (WGS) entry which is preliminary data.</text>
</comment>
<evidence type="ECO:0000256" key="3">
    <source>
        <dbReference type="ARBA" id="ARBA00022679"/>
    </source>
</evidence>
<feature type="transmembrane region" description="Helical" evidence="7">
    <location>
        <begin position="57"/>
        <end position="77"/>
    </location>
</feature>
<dbReference type="EC" id="2.5.1.145" evidence="7"/>
<keyword evidence="5 7" id="KW-1133">Transmembrane helix</keyword>
<keyword evidence="3 7" id="KW-0808">Transferase</keyword>
<evidence type="ECO:0000313" key="10">
    <source>
        <dbReference type="Proteomes" id="UP000219327"/>
    </source>
</evidence>
<dbReference type="PROSITE" id="PS01311">
    <property type="entry name" value="LGT"/>
    <property type="match status" value="1"/>
</dbReference>
<dbReference type="EMBL" id="NTKD01000001">
    <property type="protein sequence ID" value="PDH42258.1"/>
    <property type="molecule type" value="Genomic_DNA"/>
</dbReference>
<dbReference type="NCBIfam" id="TIGR00544">
    <property type="entry name" value="lgt"/>
    <property type="match status" value="1"/>
</dbReference>
<name>A0A2A5X0X6_9GAMM</name>
<evidence type="ECO:0000256" key="4">
    <source>
        <dbReference type="ARBA" id="ARBA00022692"/>
    </source>
</evidence>
<comment type="function">
    <text evidence="7">Catalyzes the transfer of the diacylglyceryl group from phosphatidylglycerol to the sulfhydryl group of the N-terminal cysteine of a prolipoprotein, the first step in the formation of mature lipoproteins.</text>
</comment>
<evidence type="ECO:0000256" key="2">
    <source>
        <dbReference type="ARBA" id="ARBA00022475"/>
    </source>
</evidence>
<feature type="region of interest" description="Disordered" evidence="8">
    <location>
        <begin position="265"/>
        <end position="288"/>
    </location>
</feature>
<comment type="subcellular location">
    <subcellularLocation>
        <location evidence="7">Cell membrane</location>
        <topology evidence="7">Multi-pass membrane protein</topology>
    </subcellularLocation>
</comment>
<feature type="transmembrane region" description="Helical" evidence="7">
    <location>
        <begin position="198"/>
        <end position="216"/>
    </location>
</feature>
<evidence type="ECO:0000313" key="9">
    <source>
        <dbReference type="EMBL" id="PDH42258.1"/>
    </source>
</evidence>
<dbReference type="GO" id="GO:0008961">
    <property type="term" value="F:phosphatidylglycerol-prolipoprotein diacylglyceryl transferase activity"/>
    <property type="evidence" value="ECO:0007669"/>
    <property type="project" value="UniProtKB-UniRule"/>
</dbReference>
<dbReference type="UniPathway" id="UPA00664"/>
<keyword evidence="6 7" id="KW-0472">Membrane</keyword>
<dbReference type="PANTHER" id="PTHR30589">
    <property type="entry name" value="PROLIPOPROTEIN DIACYLGLYCERYL TRANSFERASE"/>
    <property type="match status" value="1"/>
</dbReference>
<evidence type="ECO:0000256" key="5">
    <source>
        <dbReference type="ARBA" id="ARBA00022989"/>
    </source>
</evidence>
<reference evidence="9 10" key="1">
    <citation type="submission" date="2017-08" db="EMBL/GenBank/DDBJ databases">
        <title>Fine stratification of microbial communities through a metagenomic profile of the photic zone.</title>
        <authorList>
            <person name="Haro-Moreno J.M."/>
            <person name="Lopez-Perez M."/>
            <person name="De La Torre J."/>
            <person name="Picazo A."/>
            <person name="Camacho A."/>
            <person name="Rodriguez-Valera F."/>
        </authorList>
    </citation>
    <scope>NUCLEOTIDE SEQUENCE [LARGE SCALE GENOMIC DNA]</scope>
    <source>
        <strain evidence="9">MED-G24</strain>
    </source>
</reference>
<dbReference type="GO" id="GO:0005886">
    <property type="term" value="C:plasma membrane"/>
    <property type="evidence" value="ECO:0007669"/>
    <property type="project" value="UniProtKB-SubCell"/>
</dbReference>